<dbReference type="GeneID" id="15391695"/>
<evidence type="ECO:0000259" key="6">
    <source>
        <dbReference type="Pfam" id="PF13720"/>
    </source>
</evidence>
<dbReference type="PIRSF" id="PIRSF000456">
    <property type="entry name" value="UDP-GlcNAc_acltr"/>
    <property type="match status" value="1"/>
</dbReference>
<keyword evidence="3 7" id="KW-0808">Transferase</keyword>
<reference evidence="7 8" key="1">
    <citation type="journal article" date="2013" name="Genome Announc.">
        <title>Complete Genome Sequence of the Thermophilic and Facultatively Chemolithoautotrophic Sulfate Reducer Archaeoglobus sulfaticallidus Strain PM70-1T.</title>
        <authorList>
            <person name="Stokke R."/>
            <person name="Hocking W.P."/>
            <person name="Steinsbu B.O."/>
            <person name="Steen I.H."/>
        </authorList>
    </citation>
    <scope>NUCLEOTIDE SEQUENCE [LARGE SCALE GENOMIC DNA]</scope>
    <source>
        <strain evidence="7">PM70-1</strain>
    </source>
</reference>
<dbReference type="InterPro" id="IPR010137">
    <property type="entry name" value="Lipid_A_LpxA"/>
</dbReference>
<dbReference type="RefSeq" id="WP_015589684.1">
    <property type="nucleotide sequence ID" value="NC_021169.1"/>
</dbReference>
<dbReference type="KEGG" id="ast:Asulf_00049"/>
<dbReference type="PANTHER" id="PTHR43480">
    <property type="entry name" value="ACYL-[ACYL-CARRIER-PROTEIN]--UDP-N-ACETYLGLUCOSAMINE O-ACYLTRANSFERASE"/>
    <property type="match status" value="1"/>
</dbReference>
<dbReference type="Gene3D" id="2.160.10.10">
    <property type="entry name" value="Hexapeptide repeat proteins"/>
    <property type="match status" value="1"/>
</dbReference>
<dbReference type="HOGENOM" id="CLU_061249_0_0_2"/>
<dbReference type="STRING" id="387631.Asulf_00049"/>
<evidence type="ECO:0000256" key="2">
    <source>
        <dbReference type="ARBA" id="ARBA00022556"/>
    </source>
</evidence>
<dbReference type="SUPFAM" id="SSF51161">
    <property type="entry name" value="Trimeric LpxA-like enzymes"/>
    <property type="match status" value="1"/>
</dbReference>
<evidence type="ECO:0000256" key="5">
    <source>
        <dbReference type="ARBA" id="ARBA00023315"/>
    </source>
</evidence>
<sequence>MRWTLRPEVLDTLRRLFHIDSKDLEWVNGSLICKDAEIKSSTLILPGCMIVGEVEIGGNNVIGPYTVIGAPPQHRDFYSSKLPETGKIVIGNNNIIREFVTVHLPTEGETVIGDNCFLLAYVHLGHDVILGNNVTLSNNTQIGGHSTIKDNVITGLNTCIHQYTTLGAYSMIGMGSIVVKDVPPFVVYKNFICYKINEVGLERAGFNTSEIEEIKKYYKEFLDIDKITSLRVKKHLIDFLNTRNSNRKIAEVDIS</sequence>
<keyword evidence="2" id="KW-0441">Lipid A biosynthesis</keyword>
<keyword evidence="1" id="KW-0444">Lipid biosynthesis</keyword>
<evidence type="ECO:0000313" key="8">
    <source>
        <dbReference type="Proteomes" id="UP000013307"/>
    </source>
</evidence>
<dbReference type="EMBL" id="CP005290">
    <property type="protein sequence ID" value="AGK60085.1"/>
    <property type="molecule type" value="Genomic_DNA"/>
</dbReference>
<dbReference type="PANTHER" id="PTHR43480:SF1">
    <property type="entry name" value="ACYL-[ACYL-CARRIER-PROTEIN]--UDP-N-ACETYLGLUCOSAMINE O-ACYLTRANSFERASE, MITOCHONDRIAL-RELATED"/>
    <property type="match status" value="1"/>
</dbReference>
<accession>N0BIW5</accession>
<dbReference type="eggNOG" id="arCOG01849">
    <property type="taxonomic scope" value="Archaea"/>
</dbReference>
<dbReference type="GO" id="GO:0008780">
    <property type="term" value="F:acyl-[acyl-carrier-protein]-UDP-N-acetylglucosamine O-acyltransferase activity"/>
    <property type="evidence" value="ECO:0007669"/>
    <property type="project" value="InterPro"/>
</dbReference>
<dbReference type="InterPro" id="IPR001451">
    <property type="entry name" value="Hexapep"/>
</dbReference>
<dbReference type="OrthoDB" id="30669at2157"/>
<protein>
    <submittedName>
        <fullName evidence="7">Acyl-(Acyl carrier protein)--UDP-N-acetylglucosamine O-acyltransferase</fullName>
    </submittedName>
</protein>
<feature type="domain" description="UDP N-acetylglucosamine O-acyltransferase C-terminal" evidence="6">
    <location>
        <begin position="181"/>
        <end position="224"/>
    </location>
</feature>
<evidence type="ECO:0000313" key="7">
    <source>
        <dbReference type="EMBL" id="AGK60085.1"/>
    </source>
</evidence>
<keyword evidence="8" id="KW-1185">Reference proteome</keyword>
<dbReference type="InterPro" id="IPR011004">
    <property type="entry name" value="Trimer_LpxA-like_sf"/>
</dbReference>
<dbReference type="GO" id="GO:0016020">
    <property type="term" value="C:membrane"/>
    <property type="evidence" value="ECO:0007669"/>
    <property type="project" value="GOC"/>
</dbReference>
<name>N0BIW5_9EURY</name>
<evidence type="ECO:0000256" key="1">
    <source>
        <dbReference type="ARBA" id="ARBA00022516"/>
    </source>
</evidence>
<gene>
    <name evidence="7" type="ORF">Asulf_00049</name>
</gene>
<organism evidence="7 8">
    <name type="scientific">Archaeoglobus sulfaticallidus PM70-1</name>
    <dbReference type="NCBI Taxonomy" id="387631"/>
    <lineage>
        <taxon>Archaea</taxon>
        <taxon>Methanobacteriati</taxon>
        <taxon>Methanobacteriota</taxon>
        <taxon>Archaeoglobi</taxon>
        <taxon>Archaeoglobales</taxon>
        <taxon>Archaeoglobaceae</taxon>
        <taxon>Archaeoglobus</taxon>
    </lineage>
</organism>
<keyword evidence="4" id="KW-0443">Lipid metabolism</keyword>
<dbReference type="Pfam" id="PF00132">
    <property type="entry name" value="Hexapep"/>
    <property type="match status" value="2"/>
</dbReference>
<evidence type="ECO:0000256" key="3">
    <source>
        <dbReference type="ARBA" id="ARBA00022679"/>
    </source>
</evidence>
<dbReference type="AlphaFoldDB" id="N0BIW5"/>
<evidence type="ECO:0000256" key="4">
    <source>
        <dbReference type="ARBA" id="ARBA00023098"/>
    </source>
</evidence>
<dbReference type="Pfam" id="PF13720">
    <property type="entry name" value="Acetyltransf_11"/>
    <property type="match status" value="1"/>
</dbReference>
<dbReference type="GO" id="GO:0009245">
    <property type="term" value="P:lipid A biosynthetic process"/>
    <property type="evidence" value="ECO:0007669"/>
    <property type="project" value="UniProtKB-KW"/>
</dbReference>
<dbReference type="InterPro" id="IPR029098">
    <property type="entry name" value="Acetyltransf_C"/>
</dbReference>
<keyword evidence="5 7" id="KW-0012">Acyltransferase</keyword>
<dbReference type="Proteomes" id="UP000013307">
    <property type="component" value="Chromosome"/>
</dbReference>
<proteinExistence type="predicted"/>